<feature type="binding site" evidence="10">
    <location>
        <begin position="252"/>
        <end position="253"/>
    </location>
    <ligand>
        <name>NADP(+)</name>
        <dbReference type="ChEBI" id="CHEBI:58349"/>
    </ligand>
</feature>
<evidence type="ECO:0000256" key="7">
    <source>
        <dbReference type="ARBA" id="ARBA00048933"/>
    </source>
</evidence>
<feature type="binding site" evidence="9">
    <location>
        <position position="45"/>
    </location>
    <ligand>
        <name>FAD</name>
        <dbReference type="ChEBI" id="CHEBI:57692"/>
    </ligand>
</feature>
<reference evidence="12 13" key="1">
    <citation type="journal article" date="2011" name="J. Gen. Appl. Microbiol.">
        <title>Draft genome sequencing of the enigmatic basidiomycete Mixia osmundae.</title>
        <authorList>
            <person name="Nishida H."/>
            <person name="Nagatsuka Y."/>
            <person name="Sugiyama J."/>
        </authorList>
    </citation>
    <scope>NUCLEOTIDE SEQUENCE [LARGE SCALE GENOMIC DNA]</scope>
    <source>
        <strain evidence="13">CBS 9802 / IAM 14324 / JCM 22182 / KY 12970</strain>
    </source>
</reference>
<dbReference type="PRINTS" id="PR00419">
    <property type="entry name" value="ADXRDTASE"/>
</dbReference>
<feature type="binding site" evidence="10">
    <location>
        <position position="436"/>
    </location>
    <ligand>
        <name>NADP(+)</name>
        <dbReference type="ChEBI" id="CHEBI:58349"/>
    </ligand>
</feature>
<keyword evidence="4 8" id="KW-0274">FAD</keyword>
<dbReference type="InterPro" id="IPR021163">
    <property type="entry name" value="Ferredox_Rdtase_adrenod"/>
</dbReference>
<accession>G7DXJ9</accession>
<evidence type="ECO:0000256" key="4">
    <source>
        <dbReference type="ARBA" id="ARBA00022827"/>
    </source>
</evidence>
<evidence type="ECO:0000313" key="13">
    <source>
        <dbReference type="Proteomes" id="UP000009131"/>
    </source>
</evidence>
<dbReference type="OMA" id="RFNFIGN"/>
<dbReference type="Proteomes" id="UP000009131">
    <property type="component" value="Unassembled WGS sequence"/>
</dbReference>
<evidence type="ECO:0000256" key="2">
    <source>
        <dbReference type="ARBA" id="ARBA00008312"/>
    </source>
</evidence>
<dbReference type="PANTHER" id="PTHR48467:SF1">
    <property type="entry name" value="GLUTAMATE SYNTHASE 1 [NADH], CHLOROPLASTIC-LIKE"/>
    <property type="match status" value="1"/>
</dbReference>
<evidence type="ECO:0000256" key="5">
    <source>
        <dbReference type="ARBA" id="ARBA00022857"/>
    </source>
</evidence>
<dbReference type="InterPro" id="IPR055275">
    <property type="entry name" value="Ferredox_Rdtase"/>
</dbReference>
<dbReference type="SUPFAM" id="SSF51905">
    <property type="entry name" value="FAD/NAD(P)-binding domain"/>
    <property type="match status" value="1"/>
</dbReference>
<dbReference type="STRING" id="764103.G7DXJ9"/>
<dbReference type="GO" id="GO:0005739">
    <property type="term" value="C:mitochondrion"/>
    <property type="evidence" value="ECO:0007669"/>
    <property type="project" value="UniProtKB-SubCell"/>
</dbReference>
<feature type="binding site" evidence="10">
    <location>
        <begin position="208"/>
        <end position="211"/>
    </location>
    <ligand>
        <name>NADP(+)</name>
        <dbReference type="ChEBI" id="CHEBI:58349"/>
    </ligand>
</feature>
<feature type="binding site" evidence="9">
    <location>
        <position position="76"/>
    </location>
    <ligand>
        <name>FAD</name>
        <dbReference type="ChEBI" id="CHEBI:57692"/>
    </ligand>
</feature>
<feature type="binding site" evidence="9">
    <location>
        <position position="68"/>
    </location>
    <ligand>
        <name>FAD</name>
        <dbReference type="ChEBI" id="CHEBI:57692"/>
    </ligand>
</feature>
<feature type="binding site" evidence="9">
    <location>
        <begin position="436"/>
        <end position="438"/>
    </location>
    <ligand>
        <name>FAD</name>
        <dbReference type="ChEBI" id="CHEBI:57692"/>
    </ligand>
</feature>
<dbReference type="EC" id="1.18.1.6" evidence="8"/>
<evidence type="ECO:0000256" key="8">
    <source>
        <dbReference type="PIRNR" id="PIRNR000362"/>
    </source>
</evidence>
<comment type="cofactor">
    <cofactor evidence="1 8 9">
        <name>FAD</name>
        <dbReference type="ChEBI" id="CHEBI:57692"/>
    </cofactor>
</comment>
<proteinExistence type="inferred from homology"/>
<keyword evidence="5 8" id="KW-0521">NADP</keyword>
<keyword evidence="6 8" id="KW-0560">Oxidoreductase</keyword>
<dbReference type="GO" id="GO:0016491">
    <property type="term" value="F:oxidoreductase activity"/>
    <property type="evidence" value="ECO:0007669"/>
    <property type="project" value="UniProtKB-KW"/>
</dbReference>
<dbReference type="HOGENOM" id="CLU_024722_3_1_1"/>
<evidence type="ECO:0000313" key="12">
    <source>
        <dbReference type="EMBL" id="GAA95309.1"/>
    </source>
</evidence>
<dbReference type="InParanoid" id="G7DXJ9"/>
<dbReference type="AlphaFoldDB" id="G7DXJ9"/>
<comment type="similarity">
    <text evidence="2 8">Belongs to the ferredoxin--NADP reductase type 1 family.</text>
</comment>
<evidence type="ECO:0000256" key="1">
    <source>
        <dbReference type="ARBA" id="ARBA00001974"/>
    </source>
</evidence>
<sequence>MIRRQAQQLAQDAARSSKRRLASQASPLSLAGLPLRLAIVGSGPAGFYAAGRLLSLPGTQNVRIDLFEELPVPFGLVRFGVAPDHPEVKNCQHKFEETATDPRFRFFGNVQIGGLVDPDHAYVSPTPAARESRQSIALPLDRLQEHYDAVLLTYGASRDRELGLAGEDSLQGVLSARSFVHWYNAHPSQPDPTQLDLANTEHVTIIGQGNVALDCARILLSPIDSLRKTDLPEYVLAQLARSKVRHVDVVGRRGPLQIACTTKELRELLALPDVAFRTDLNLLAEAQSQLAGSPEMSGARMKKRLLDLMRKGTSDGSKSWSLSFLKSPEKLIPSETQFDRLSAVRYRHNALELRQGGGGRGGDPSEAKAVPTDSTSIQSTDLLLKSVGYRSIGIPGVPFDEQRGTVRNVDNRVISSNGVKVPGLYTCGWLARGPNGVIATTMYGAFGTAEWIVRDALDRHFEIRDRVPLDPASLSFGPQRKVIDWGSWQKIDHEERRRGARLDKPREKILEVSEMLDIASG</sequence>
<comment type="catalytic activity">
    <reaction evidence="7 8">
        <text>2 reduced [adrenodoxin] + NADP(+) + H(+) = 2 oxidized [adrenodoxin] + NADPH</text>
        <dbReference type="Rhea" id="RHEA:42312"/>
        <dbReference type="Rhea" id="RHEA-COMP:9998"/>
        <dbReference type="Rhea" id="RHEA-COMP:9999"/>
        <dbReference type="ChEBI" id="CHEBI:15378"/>
        <dbReference type="ChEBI" id="CHEBI:33737"/>
        <dbReference type="ChEBI" id="CHEBI:33738"/>
        <dbReference type="ChEBI" id="CHEBI:57783"/>
        <dbReference type="ChEBI" id="CHEBI:58349"/>
        <dbReference type="EC" id="1.18.1.6"/>
    </reaction>
</comment>
<comment type="subcellular location">
    <subcellularLocation>
        <location evidence="8">Mitochondrion</location>
    </subcellularLocation>
</comment>
<comment type="caution">
    <text evidence="12">The sequence shown here is derived from an EMBL/GenBank/DDBJ whole genome shotgun (WGS) entry which is preliminary data.</text>
</comment>
<dbReference type="PIRSF" id="PIRSF000362">
    <property type="entry name" value="FNR"/>
    <property type="match status" value="1"/>
</dbReference>
<feature type="region of interest" description="Disordered" evidence="11">
    <location>
        <begin position="353"/>
        <end position="374"/>
    </location>
</feature>
<dbReference type="Gene3D" id="3.50.50.60">
    <property type="entry name" value="FAD/NAD(P)-binding domain"/>
    <property type="match status" value="1"/>
</dbReference>
<reference evidence="12 13" key="2">
    <citation type="journal article" date="2012" name="Open Biol.">
        <title>Characteristics of nucleosomes and linker DNA regions on the genome of the basidiomycete Mixia osmundae revealed by mono- and dinucleosome mapping.</title>
        <authorList>
            <person name="Nishida H."/>
            <person name="Kondo S."/>
            <person name="Matsumoto T."/>
            <person name="Suzuki Y."/>
            <person name="Yoshikawa H."/>
            <person name="Taylor T.D."/>
            <person name="Sugiyama J."/>
        </authorList>
    </citation>
    <scope>NUCLEOTIDE SEQUENCE [LARGE SCALE GENOMIC DNA]</scope>
    <source>
        <strain evidence="13">CBS 9802 / IAM 14324 / JCM 22182 / KY 12970</strain>
    </source>
</reference>
<organism evidence="12 13">
    <name type="scientific">Mixia osmundae (strain CBS 9802 / IAM 14324 / JCM 22182 / KY 12970)</name>
    <dbReference type="NCBI Taxonomy" id="764103"/>
    <lineage>
        <taxon>Eukaryota</taxon>
        <taxon>Fungi</taxon>
        <taxon>Dikarya</taxon>
        <taxon>Basidiomycota</taxon>
        <taxon>Pucciniomycotina</taxon>
        <taxon>Mixiomycetes</taxon>
        <taxon>Mixiales</taxon>
        <taxon>Mixiaceae</taxon>
        <taxon>Mixia</taxon>
    </lineage>
</organism>
<feature type="region of interest" description="Disordered" evidence="11">
    <location>
        <begin position="1"/>
        <end position="20"/>
    </location>
</feature>
<evidence type="ECO:0000256" key="3">
    <source>
        <dbReference type="ARBA" id="ARBA00022630"/>
    </source>
</evidence>
<feature type="binding site" evidence="9">
    <location>
        <position position="112"/>
    </location>
    <ligand>
        <name>FAD</name>
        <dbReference type="ChEBI" id="CHEBI:57692"/>
    </ligand>
</feature>
<keyword evidence="3 8" id="KW-0285">Flavoprotein</keyword>
<protein>
    <recommendedName>
        <fullName evidence="8">NADPH:adrenodoxin oxidoreductase, mitochondrial</fullName>
        <ecNumber evidence="8">1.18.1.6</ecNumber>
    </recommendedName>
</protein>
<evidence type="ECO:0000256" key="6">
    <source>
        <dbReference type="ARBA" id="ARBA00023002"/>
    </source>
</evidence>
<keyword evidence="13" id="KW-1185">Reference proteome</keyword>
<evidence type="ECO:0000256" key="9">
    <source>
        <dbReference type="PIRSR" id="PIRSR000362-1"/>
    </source>
</evidence>
<dbReference type="EMBL" id="BABT02000061">
    <property type="protein sequence ID" value="GAA95309.1"/>
    <property type="molecule type" value="Genomic_DNA"/>
</dbReference>
<dbReference type="eggNOG" id="KOG1800">
    <property type="taxonomic scope" value="Eukaryota"/>
</dbReference>
<feature type="binding site" evidence="10">
    <location>
        <position position="264"/>
    </location>
    <ligand>
        <name>NADP(+)</name>
        <dbReference type="ChEBI" id="CHEBI:58349"/>
    </ligand>
</feature>
<dbReference type="RefSeq" id="XP_014569827.1">
    <property type="nucleotide sequence ID" value="XM_014714341.1"/>
</dbReference>
<dbReference type="PANTHER" id="PTHR48467">
    <property type="entry name" value="GLUTAMATE SYNTHASE 1 [NADH], CHLOROPLASTIC-LIKE"/>
    <property type="match status" value="1"/>
</dbReference>
<keyword evidence="8" id="KW-0496">Mitochondrion</keyword>
<dbReference type="Gene3D" id="3.40.50.720">
    <property type="entry name" value="NAD(P)-binding Rossmann-like Domain"/>
    <property type="match status" value="1"/>
</dbReference>
<gene>
    <name evidence="12" type="primary">Mo01966</name>
    <name evidence="12" type="ORF">E5Q_01966</name>
</gene>
<dbReference type="OrthoDB" id="333024at2759"/>
<dbReference type="SUPFAM" id="SSF51971">
    <property type="entry name" value="Nucleotide-binding domain"/>
    <property type="match status" value="1"/>
</dbReference>
<dbReference type="FunCoup" id="G7DXJ9">
    <property type="interactions" value="382"/>
</dbReference>
<feature type="compositionally biased region" description="Low complexity" evidence="11">
    <location>
        <begin position="1"/>
        <end position="14"/>
    </location>
</feature>
<evidence type="ECO:0000256" key="10">
    <source>
        <dbReference type="PIRSR" id="PIRSR000362-2"/>
    </source>
</evidence>
<feature type="binding site" evidence="9">
    <location>
        <position position="429"/>
    </location>
    <ligand>
        <name>FAD</name>
        <dbReference type="ChEBI" id="CHEBI:57692"/>
    </ligand>
</feature>
<dbReference type="InterPro" id="IPR036188">
    <property type="entry name" value="FAD/NAD-bd_sf"/>
</dbReference>
<name>G7DXJ9_MIXOS</name>
<evidence type="ECO:0000256" key="11">
    <source>
        <dbReference type="SAM" id="MobiDB-lite"/>
    </source>
</evidence>